<name>V3ZAM5_LOTGI</name>
<dbReference type="HOGENOM" id="CLU_557008_0_0_1"/>
<dbReference type="GO" id="GO:0005886">
    <property type="term" value="C:plasma membrane"/>
    <property type="evidence" value="ECO:0007669"/>
    <property type="project" value="UniProtKB-SubCell"/>
</dbReference>
<evidence type="ECO:0000256" key="9">
    <source>
        <dbReference type="ARBA" id="ARBA00023303"/>
    </source>
</evidence>
<dbReference type="Proteomes" id="UP000030746">
    <property type="component" value="Unassembled WGS sequence"/>
</dbReference>
<sequence>MKIMSLAPERKIYASLSCDVLHPPRDNSTELLLGLLAAQTVKIASINGGIQEINDIENELEKEIQWENRAKHDALDRIRHRGEHILHAKFCLLAIVILNVVDCILVIGALLVEFHHMQNLIEMKDGNAGKFLEKMQAKYPDVTSLSGMTSKKIFKMYESILVSDIGWINGSMYYSHACEPQVDFSCSPSVNYTKDFVQTLFFEHGGKTHYIEEKISHIFHYLSITILAILLIETMIKIFCTVPRFFKQKLQVFDAFVVLVSFILDLVFIDGFLGLDVGEFVLAVTFILPWRIIRILNSLVVAVMEKERYNLKIIYKQKKKVEKTNTENVAKVVELEKQVTLLKKICDDHNVPAWEVNTIVGVPEKTSALGKLAFRAAGSLTPAPMTTSTGGTSTPNVFLAAFQNGFDKKKANGQVSSNGHVVSESVSTPNISESVPNDVKDTSSNSTDKIGSVKSAPVIKPVDDTPSDATTNNENGDVEKVRDGDHVTKF</sequence>
<evidence type="ECO:0000256" key="6">
    <source>
        <dbReference type="ARBA" id="ARBA00022989"/>
    </source>
</evidence>
<feature type="transmembrane region" description="Helical" evidence="11">
    <location>
        <begin position="280"/>
        <end position="304"/>
    </location>
</feature>
<keyword evidence="8 11" id="KW-0472">Membrane</keyword>
<evidence type="ECO:0000256" key="4">
    <source>
        <dbReference type="ARBA" id="ARBA00022692"/>
    </source>
</evidence>
<dbReference type="AlphaFoldDB" id="V3ZAM5"/>
<keyword evidence="9" id="KW-0407">Ion channel</keyword>
<evidence type="ECO:0000256" key="11">
    <source>
        <dbReference type="SAM" id="Phobius"/>
    </source>
</evidence>
<accession>V3ZAM5</accession>
<dbReference type="OrthoDB" id="427456at2759"/>
<feature type="transmembrane region" description="Helical" evidence="11">
    <location>
        <begin position="90"/>
        <end position="112"/>
    </location>
</feature>
<keyword evidence="2" id="KW-0813">Transport</keyword>
<proteinExistence type="predicted"/>
<feature type="transmembrane region" description="Helical" evidence="11">
    <location>
        <begin position="218"/>
        <end position="240"/>
    </location>
</feature>
<dbReference type="CTD" id="20240248"/>
<keyword evidence="5" id="KW-0851">Voltage-gated channel</keyword>
<dbReference type="GO" id="GO:0030171">
    <property type="term" value="F:voltage-gated proton channel activity"/>
    <property type="evidence" value="ECO:0007669"/>
    <property type="project" value="InterPro"/>
</dbReference>
<dbReference type="KEGG" id="lgi:LOTGIDRAFT_166048"/>
<keyword evidence="13" id="KW-1185">Reference proteome</keyword>
<evidence type="ECO:0000256" key="10">
    <source>
        <dbReference type="SAM" id="MobiDB-lite"/>
    </source>
</evidence>
<dbReference type="EMBL" id="KB202793">
    <property type="protein sequence ID" value="ESO88028.1"/>
    <property type="molecule type" value="Genomic_DNA"/>
</dbReference>
<evidence type="ECO:0000256" key="1">
    <source>
        <dbReference type="ARBA" id="ARBA00004651"/>
    </source>
</evidence>
<evidence type="ECO:0000256" key="5">
    <source>
        <dbReference type="ARBA" id="ARBA00022882"/>
    </source>
</evidence>
<feature type="compositionally biased region" description="Polar residues" evidence="10">
    <location>
        <begin position="413"/>
        <end position="435"/>
    </location>
</feature>
<dbReference type="Gene3D" id="1.20.120.350">
    <property type="entry name" value="Voltage-gated potassium channels. Chain C"/>
    <property type="match status" value="1"/>
</dbReference>
<dbReference type="PANTHER" id="PTHR46480">
    <property type="entry name" value="F20B24.22"/>
    <property type="match status" value="1"/>
</dbReference>
<feature type="region of interest" description="Disordered" evidence="10">
    <location>
        <begin position="413"/>
        <end position="490"/>
    </location>
</feature>
<evidence type="ECO:0000256" key="7">
    <source>
        <dbReference type="ARBA" id="ARBA00023065"/>
    </source>
</evidence>
<keyword evidence="4 11" id="KW-0812">Transmembrane</keyword>
<dbReference type="InterPro" id="IPR031846">
    <property type="entry name" value="Hvcn1"/>
</dbReference>
<feature type="transmembrane region" description="Helical" evidence="11">
    <location>
        <begin position="252"/>
        <end position="274"/>
    </location>
</feature>
<evidence type="ECO:0000256" key="3">
    <source>
        <dbReference type="ARBA" id="ARBA00022475"/>
    </source>
</evidence>
<keyword evidence="6 11" id="KW-1133">Transmembrane helix</keyword>
<dbReference type="InterPro" id="IPR027359">
    <property type="entry name" value="Volt_channel_dom_sf"/>
</dbReference>
<keyword evidence="3" id="KW-1003">Cell membrane</keyword>
<evidence type="ECO:0008006" key="14">
    <source>
        <dbReference type="Google" id="ProtNLM"/>
    </source>
</evidence>
<dbReference type="GO" id="GO:0034702">
    <property type="term" value="C:monoatomic ion channel complex"/>
    <property type="evidence" value="ECO:0007669"/>
    <property type="project" value="UniProtKB-KW"/>
</dbReference>
<keyword evidence="7" id="KW-0406">Ion transport</keyword>
<dbReference type="OMA" id="HWMSSIS"/>
<evidence type="ECO:0000256" key="8">
    <source>
        <dbReference type="ARBA" id="ARBA00023136"/>
    </source>
</evidence>
<dbReference type="RefSeq" id="XP_009061341.1">
    <property type="nucleotide sequence ID" value="XM_009063093.1"/>
</dbReference>
<gene>
    <name evidence="12" type="ORF">LOTGIDRAFT_166048</name>
</gene>
<comment type="subcellular location">
    <subcellularLocation>
        <location evidence="1">Cell membrane</location>
        <topology evidence="1">Multi-pass membrane protein</topology>
    </subcellularLocation>
</comment>
<organism evidence="12 13">
    <name type="scientific">Lottia gigantea</name>
    <name type="common">Giant owl limpet</name>
    <dbReference type="NCBI Taxonomy" id="225164"/>
    <lineage>
        <taxon>Eukaryota</taxon>
        <taxon>Metazoa</taxon>
        <taxon>Spiralia</taxon>
        <taxon>Lophotrochozoa</taxon>
        <taxon>Mollusca</taxon>
        <taxon>Gastropoda</taxon>
        <taxon>Patellogastropoda</taxon>
        <taxon>Lottioidea</taxon>
        <taxon>Lottiidae</taxon>
        <taxon>Lottia</taxon>
    </lineage>
</organism>
<dbReference type="PANTHER" id="PTHR46480:SF1">
    <property type="entry name" value="VOLTAGE-GATED HYDROGEN CHANNEL 1"/>
    <property type="match status" value="1"/>
</dbReference>
<protein>
    <recommendedName>
        <fullName evidence="14">Voltage-gated hydrogen channel 1</fullName>
    </recommendedName>
</protein>
<evidence type="ECO:0000313" key="13">
    <source>
        <dbReference type="Proteomes" id="UP000030746"/>
    </source>
</evidence>
<evidence type="ECO:0000256" key="2">
    <source>
        <dbReference type="ARBA" id="ARBA00022448"/>
    </source>
</evidence>
<reference evidence="12 13" key="1">
    <citation type="journal article" date="2013" name="Nature">
        <title>Insights into bilaterian evolution from three spiralian genomes.</title>
        <authorList>
            <person name="Simakov O."/>
            <person name="Marletaz F."/>
            <person name="Cho S.J."/>
            <person name="Edsinger-Gonzales E."/>
            <person name="Havlak P."/>
            <person name="Hellsten U."/>
            <person name="Kuo D.H."/>
            <person name="Larsson T."/>
            <person name="Lv J."/>
            <person name="Arendt D."/>
            <person name="Savage R."/>
            <person name="Osoegawa K."/>
            <person name="de Jong P."/>
            <person name="Grimwood J."/>
            <person name="Chapman J.A."/>
            <person name="Shapiro H."/>
            <person name="Aerts A."/>
            <person name="Otillar R.P."/>
            <person name="Terry A.Y."/>
            <person name="Boore J.L."/>
            <person name="Grigoriev I.V."/>
            <person name="Lindberg D.R."/>
            <person name="Seaver E.C."/>
            <person name="Weisblat D.A."/>
            <person name="Putnam N.H."/>
            <person name="Rokhsar D.S."/>
        </authorList>
    </citation>
    <scope>NUCLEOTIDE SEQUENCE [LARGE SCALE GENOMIC DNA]</scope>
</reference>
<feature type="compositionally biased region" description="Basic and acidic residues" evidence="10">
    <location>
        <begin position="477"/>
        <end position="490"/>
    </location>
</feature>
<evidence type="ECO:0000313" key="12">
    <source>
        <dbReference type="EMBL" id="ESO88028.1"/>
    </source>
</evidence>
<dbReference type="GeneID" id="20240248"/>